<protein>
    <submittedName>
        <fullName evidence="2">Cupin 2 conserved barrel domain protein</fullName>
    </submittedName>
</protein>
<gene>
    <name evidence="2" type="ordered locus">Runsl_4073</name>
</gene>
<sequence length="203" mass="22796">MERRDFMNVGLLAAIGTAITTLEALASTPSGDPLKPFYLPPAAPLQPGPGGLDIRTWVRSTQTNNQFSCVEAAVAPKYMGPPPHIHKELDEICYVLEGTASVLVGDKVYEVEAGGFHLRPRGVVHTFWNATDQPLRFMDLYFNQNFEDYLEELFHKIYADMAKQKLTPMDAGIGKRMADLDKRFGITMFPEQRQAIMDKYGLR</sequence>
<dbReference type="InterPro" id="IPR053146">
    <property type="entry name" value="QDO-like"/>
</dbReference>
<dbReference type="InterPro" id="IPR013096">
    <property type="entry name" value="Cupin_2"/>
</dbReference>
<dbReference type="PANTHER" id="PTHR36440">
    <property type="entry name" value="PUTATIVE (AFU_ORTHOLOGUE AFUA_8G07350)-RELATED"/>
    <property type="match status" value="1"/>
</dbReference>
<dbReference type="RefSeq" id="WP_013929720.1">
    <property type="nucleotide sequence ID" value="NC_015703.1"/>
</dbReference>
<dbReference type="Pfam" id="PF07883">
    <property type="entry name" value="Cupin_2"/>
    <property type="match status" value="1"/>
</dbReference>
<dbReference type="SUPFAM" id="SSF51182">
    <property type="entry name" value="RmlC-like cupins"/>
    <property type="match status" value="1"/>
</dbReference>
<dbReference type="InterPro" id="IPR014710">
    <property type="entry name" value="RmlC-like_jellyroll"/>
</dbReference>
<dbReference type="InterPro" id="IPR011051">
    <property type="entry name" value="RmlC_Cupin_sf"/>
</dbReference>
<organism evidence="2 3">
    <name type="scientific">Runella slithyformis (strain ATCC 29530 / DSM 19594 / LMG 11500 / NCIMB 11436 / LSU 4)</name>
    <dbReference type="NCBI Taxonomy" id="761193"/>
    <lineage>
        <taxon>Bacteria</taxon>
        <taxon>Pseudomonadati</taxon>
        <taxon>Bacteroidota</taxon>
        <taxon>Cytophagia</taxon>
        <taxon>Cytophagales</taxon>
        <taxon>Spirosomataceae</taxon>
        <taxon>Runella</taxon>
    </lineage>
</organism>
<evidence type="ECO:0000259" key="1">
    <source>
        <dbReference type="Pfam" id="PF07883"/>
    </source>
</evidence>
<keyword evidence="3" id="KW-1185">Reference proteome</keyword>
<reference evidence="2 3" key="2">
    <citation type="journal article" date="2012" name="Stand. Genomic Sci.">
        <title>Complete genome sequence of the aquatic bacterium Runella slithyformis type strain (LSU 4(T)).</title>
        <authorList>
            <person name="Copeland A."/>
            <person name="Zhang X."/>
            <person name="Misra M."/>
            <person name="Lapidus A."/>
            <person name="Nolan M."/>
            <person name="Lucas S."/>
            <person name="Deshpande S."/>
            <person name="Cheng J.F."/>
            <person name="Tapia R."/>
            <person name="Goodwin L.A."/>
            <person name="Pitluck S."/>
            <person name="Liolios K."/>
            <person name="Pagani I."/>
            <person name="Ivanova N."/>
            <person name="Mikhailova N."/>
            <person name="Pati A."/>
            <person name="Chen A."/>
            <person name="Palaniappan K."/>
            <person name="Land M."/>
            <person name="Hauser L."/>
            <person name="Pan C."/>
            <person name="Jeffries C.D."/>
            <person name="Detter J.C."/>
            <person name="Brambilla E.M."/>
            <person name="Rohde M."/>
            <person name="Djao O.D."/>
            <person name="Goker M."/>
            <person name="Sikorski J."/>
            <person name="Tindall B.J."/>
            <person name="Woyke T."/>
            <person name="Bristow J."/>
            <person name="Eisen J.A."/>
            <person name="Markowitz V."/>
            <person name="Hugenholtz P."/>
            <person name="Kyrpides N.C."/>
            <person name="Klenk H.P."/>
            <person name="Mavromatis K."/>
        </authorList>
    </citation>
    <scope>NUCLEOTIDE SEQUENCE [LARGE SCALE GENOMIC DNA]</scope>
    <source>
        <strain evidence="3">ATCC 29530 / DSM 19594 / LMG 11500 / NCIMB 11436 / LSU 4</strain>
    </source>
</reference>
<name>A0A7U3ZNE4_RUNSL</name>
<accession>A0A7U3ZNE4</accession>
<dbReference type="PANTHER" id="PTHR36440:SF1">
    <property type="entry name" value="PUTATIVE (AFU_ORTHOLOGUE AFUA_8G07350)-RELATED"/>
    <property type="match status" value="1"/>
</dbReference>
<dbReference type="AlphaFoldDB" id="A0A7U3ZNE4"/>
<dbReference type="KEGG" id="rsi:Runsl_4073"/>
<evidence type="ECO:0000313" key="3">
    <source>
        <dbReference type="Proteomes" id="UP000000493"/>
    </source>
</evidence>
<dbReference type="Proteomes" id="UP000000493">
    <property type="component" value="Chromosome"/>
</dbReference>
<dbReference type="EMBL" id="CP002859">
    <property type="protein sequence ID" value="AEI50422.1"/>
    <property type="molecule type" value="Genomic_DNA"/>
</dbReference>
<proteinExistence type="predicted"/>
<dbReference type="Gene3D" id="2.60.120.10">
    <property type="entry name" value="Jelly Rolls"/>
    <property type="match status" value="1"/>
</dbReference>
<evidence type="ECO:0000313" key="2">
    <source>
        <dbReference type="EMBL" id="AEI50422.1"/>
    </source>
</evidence>
<reference evidence="3" key="1">
    <citation type="submission" date="2011-06" db="EMBL/GenBank/DDBJ databases">
        <title>The complete genome of chromosome of Runella slithyformis DSM 19594.</title>
        <authorList>
            <consortium name="US DOE Joint Genome Institute (JGI-PGF)"/>
            <person name="Lucas S."/>
            <person name="Han J."/>
            <person name="Lapidus A."/>
            <person name="Bruce D."/>
            <person name="Goodwin L."/>
            <person name="Pitluck S."/>
            <person name="Peters L."/>
            <person name="Kyrpides N."/>
            <person name="Mavromatis K."/>
            <person name="Ivanova N."/>
            <person name="Ovchinnikova G."/>
            <person name="Zhang X."/>
            <person name="Misra M."/>
            <person name="Detter J.C."/>
            <person name="Tapia R."/>
            <person name="Han C."/>
            <person name="Land M."/>
            <person name="Hauser L."/>
            <person name="Markowitz V."/>
            <person name="Cheng J.-F."/>
            <person name="Hugenholtz P."/>
            <person name="Woyke T."/>
            <person name="Wu D."/>
            <person name="Tindall B."/>
            <person name="Faehrich R."/>
            <person name="Brambilla E."/>
            <person name="Klenk H.-P."/>
            <person name="Eisen J.A."/>
        </authorList>
    </citation>
    <scope>NUCLEOTIDE SEQUENCE [LARGE SCALE GENOMIC DNA]</scope>
    <source>
        <strain evidence="3">ATCC 29530 / DSM 19594 / LMG 11500 / NCIMB 11436 / LSU 4</strain>
    </source>
</reference>
<feature type="domain" description="Cupin type-2" evidence="1">
    <location>
        <begin position="74"/>
        <end position="141"/>
    </location>
</feature>